<feature type="coiled-coil region" evidence="1">
    <location>
        <begin position="72"/>
        <end position="113"/>
    </location>
</feature>
<sequence>MEAKLSRAESEIEELKRRRKEDAQANEKVVSIFAAREQSWMAERQSLRRQIEALLGELCGLKSSDTKYAANLKTLSESLEEESKRRMVLEEKAEFGEQMAEEMRERLKTVTQEHAAELWKHKATLVELLSNQCRMESEMGRALVQVEAAKGKLEMAVREKDAAAEAEAKLSEECAMIRKDCEQKDKILGAVLRKSKLDATEKQVLLNEVKLLRAKKMQAEAEMRRWRKMWESKRRNGNPKHLLPEYLEAEGKRGRCSSPSMCSDLPLSDGSYEPELDDLQELQDWVRTGNEKHASIIKQRHHAEVEAFIEQMKQKEETLEIYQRQVLGKALEIKMLQSHIEGLDRSLSHLREENVKLEVLLLKKEKETELLKEQLSFLFHRHQKSNSSCSLNPGGCQQKPLCSEVKLKERKTGEKYKDSKPKSTGKFTEIKVGNTRLRQMGSNEESEIYKEKEEIGTNHFQEHEKHCREDMSPEPERAEISLQEQAEDASVTLHSPKEEIKEVKEVRINPHTSNEQNGLQEDAAISGKFTSPEPSFIREEYCWKTYVHTFGVSYNIKRLKQQQLVLEKLAGLLTNKQLANMDTINTGGIGAEDRKIDEDKQNMKGFFLMKSLLHKQVKRYQSLEEKTDDLCNRMEGNYQLGSRRDSQRVRTKEQSETLMCYLEETFELQKCCGNRTEVHRNAVQN</sequence>
<dbReference type="Proteomes" id="UP000734854">
    <property type="component" value="Unassembled WGS sequence"/>
</dbReference>
<feature type="coiled-coil region" evidence="1">
    <location>
        <begin position="298"/>
        <end position="367"/>
    </location>
</feature>
<dbReference type="OrthoDB" id="1735671at2759"/>
<keyword evidence="4" id="KW-1185">Reference proteome</keyword>
<evidence type="ECO:0000313" key="4">
    <source>
        <dbReference type="Proteomes" id="UP000734854"/>
    </source>
</evidence>
<evidence type="ECO:0000256" key="1">
    <source>
        <dbReference type="SAM" id="Coils"/>
    </source>
</evidence>
<dbReference type="AlphaFoldDB" id="A0A8J5KBR2"/>
<feature type="coiled-coil region" evidence="1">
    <location>
        <begin position="146"/>
        <end position="173"/>
    </location>
</feature>
<keyword evidence="1" id="KW-0175">Coiled coil</keyword>
<evidence type="ECO:0000313" key="3">
    <source>
        <dbReference type="EMBL" id="KAG6480796.1"/>
    </source>
</evidence>
<evidence type="ECO:0000256" key="2">
    <source>
        <dbReference type="SAM" id="MobiDB-lite"/>
    </source>
</evidence>
<gene>
    <name evidence="3" type="ORF">ZIOFF_057382</name>
</gene>
<reference evidence="3 4" key="1">
    <citation type="submission" date="2020-08" db="EMBL/GenBank/DDBJ databases">
        <title>Plant Genome Project.</title>
        <authorList>
            <person name="Zhang R.-G."/>
        </authorList>
    </citation>
    <scope>NUCLEOTIDE SEQUENCE [LARGE SCALE GENOMIC DNA]</scope>
    <source>
        <tissue evidence="3">Rhizome</tissue>
    </source>
</reference>
<accession>A0A8J5KBR2</accession>
<dbReference type="EMBL" id="JACMSC010000016">
    <property type="protein sequence ID" value="KAG6480796.1"/>
    <property type="molecule type" value="Genomic_DNA"/>
</dbReference>
<organism evidence="3 4">
    <name type="scientific">Zingiber officinale</name>
    <name type="common">Ginger</name>
    <name type="synonym">Amomum zingiber</name>
    <dbReference type="NCBI Taxonomy" id="94328"/>
    <lineage>
        <taxon>Eukaryota</taxon>
        <taxon>Viridiplantae</taxon>
        <taxon>Streptophyta</taxon>
        <taxon>Embryophyta</taxon>
        <taxon>Tracheophyta</taxon>
        <taxon>Spermatophyta</taxon>
        <taxon>Magnoliopsida</taxon>
        <taxon>Liliopsida</taxon>
        <taxon>Zingiberales</taxon>
        <taxon>Zingiberaceae</taxon>
        <taxon>Zingiber</taxon>
    </lineage>
</organism>
<feature type="coiled-coil region" evidence="1">
    <location>
        <begin position="202"/>
        <end position="229"/>
    </location>
</feature>
<dbReference type="PANTHER" id="PTHR47747">
    <property type="entry name" value="RIBONUCLEASE P PROTEIN SUBUNIT P38-LIKE PROTEIN"/>
    <property type="match status" value="1"/>
</dbReference>
<dbReference type="PANTHER" id="PTHR47747:SF2">
    <property type="entry name" value="RIBONUCLEASE P PROTEIN SUBUNIT P38-LIKE PROTEIN"/>
    <property type="match status" value="1"/>
</dbReference>
<proteinExistence type="predicted"/>
<name>A0A8J5KBR2_ZINOF</name>
<feature type="region of interest" description="Disordered" evidence="2">
    <location>
        <begin position="1"/>
        <end position="23"/>
    </location>
</feature>
<protein>
    <submittedName>
        <fullName evidence="3">Uncharacterized protein</fullName>
    </submittedName>
</protein>
<comment type="caution">
    <text evidence="3">The sequence shown here is derived from an EMBL/GenBank/DDBJ whole genome shotgun (WGS) entry which is preliminary data.</text>
</comment>